<evidence type="ECO:0000256" key="6">
    <source>
        <dbReference type="ARBA" id="ARBA00022475"/>
    </source>
</evidence>
<evidence type="ECO:0000256" key="1">
    <source>
        <dbReference type="ARBA" id="ARBA00004429"/>
    </source>
</evidence>
<protein>
    <recommendedName>
        <fullName evidence="5">non-specific protein-tyrosine kinase</fullName>
        <ecNumber evidence="5">2.7.10.2</ecNumber>
    </recommendedName>
</protein>
<dbReference type="InterPro" id="IPR025669">
    <property type="entry name" value="AAA_dom"/>
</dbReference>
<organism evidence="20 21">
    <name type="scientific">Nocardioides baekrokdamisoli</name>
    <dbReference type="NCBI Taxonomy" id="1804624"/>
    <lineage>
        <taxon>Bacteria</taxon>
        <taxon>Bacillati</taxon>
        <taxon>Actinomycetota</taxon>
        <taxon>Actinomycetes</taxon>
        <taxon>Propionibacteriales</taxon>
        <taxon>Nocardioidaceae</taxon>
        <taxon>Nocardioides</taxon>
    </lineage>
</organism>
<dbReference type="KEGG" id="nbe:Back2_14260"/>
<keyword evidence="9 17" id="KW-0812">Transmembrane</keyword>
<dbReference type="InterPro" id="IPR003856">
    <property type="entry name" value="LPS_length_determ_N"/>
</dbReference>
<evidence type="ECO:0000256" key="3">
    <source>
        <dbReference type="ARBA" id="ARBA00007316"/>
    </source>
</evidence>
<dbReference type="Gene3D" id="3.40.50.300">
    <property type="entry name" value="P-loop containing nucleotide triphosphate hydrolases"/>
    <property type="match status" value="1"/>
</dbReference>
<comment type="similarity">
    <text evidence="2">Belongs to the CpsC/CapA family.</text>
</comment>
<keyword evidence="11" id="KW-0418">Kinase</keyword>
<keyword evidence="21" id="KW-1185">Reference proteome</keyword>
<keyword evidence="13 17" id="KW-1133">Transmembrane helix</keyword>
<evidence type="ECO:0000313" key="20">
    <source>
        <dbReference type="EMBL" id="BBH17139.1"/>
    </source>
</evidence>
<dbReference type="Pfam" id="PF13614">
    <property type="entry name" value="AAA_31"/>
    <property type="match status" value="1"/>
</dbReference>
<feature type="domain" description="Polysaccharide chain length determinant N-terminal" evidence="18">
    <location>
        <begin position="2"/>
        <end position="87"/>
    </location>
</feature>
<evidence type="ECO:0000256" key="14">
    <source>
        <dbReference type="ARBA" id="ARBA00023136"/>
    </source>
</evidence>
<dbReference type="InterPro" id="IPR027417">
    <property type="entry name" value="P-loop_NTPase"/>
</dbReference>
<evidence type="ECO:0000256" key="10">
    <source>
        <dbReference type="ARBA" id="ARBA00022741"/>
    </source>
</evidence>
<dbReference type="Proteomes" id="UP000271573">
    <property type="component" value="Chromosome"/>
</dbReference>
<evidence type="ECO:0000256" key="15">
    <source>
        <dbReference type="ARBA" id="ARBA00023137"/>
    </source>
</evidence>
<dbReference type="RefSeq" id="WP_164512518.1">
    <property type="nucleotide sequence ID" value="NZ_AP019307.1"/>
</dbReference>
<evidence type="ECO:0000256" key="13">
    <source>
        <dbReference type="ARBA" id="ARBA00022989"/>
    </source>
</evidence>
<feature type="transmembrane region" description="Helical" evidence="17">
    <location>
        <begin position="12"/>
        <end position="34"/>
    </location>
</feature>
<dbReference type="GO" id="GO:0005886">
    <property type="term" value="C:plasma membrane"/>
    <property type="evidence" value="ECO:0007669"/>
    <property type="project" value="UniProtKB-SubCell"/>
</dbReference>
<evidence type="ECO:0000313" key="21">
    <source>
        <dbReference type="Proteomes" id="UP000271573"/>
    </source>
</evidence>
<dbReference type="CDD" id="cd05387">
    <property type="entry name" value="BY-kinase"/>
    <property type="match status" value="1"/>
</dbReference>
<comment type="catalytic activity">
    <reaction evidence="16">
        <text>L-tyrosyl-[protein] + ATP = O-phospho-L-tyrosyl-[protein] + ADP + H(+)</text>
        <dbReference type="Rhea" id="RHEA:10596"/>
        <dbReference type="Rhea" id="RHEA-COMP:10136"/>
        <dbReference type="Rhea" id="RHEA-COMP:20101"/>
        <dbReference type="ChEBI" id="CHEBI:15378"/>
        <dbReference type="ChEBI" id="CHEBI:30616"/>
        <dbReference type="ChEBI" id="CHEBI:46858"/>
        <dbReference type="ChEBI" id="CHEBI:61978"/>
        <dbReference type="ChEBI" id="CHEBI:456216"/>
        <dbReference type="EC" id="2.7.10.2"/>
    </reaction>
</comment>
<evidence type="ECO:0000256" key="2">
    <source>
        <dbReference type="ARBA" id="ARBA00006683"/>
    </source>
</evidence>
<dbReference type="InterPro" id="IPR050445">
    <property type="entry name" value="Bact_polysacc_biosynth/exp"/>
</dbReference>
<dbReference type="PANTHER" id="PTHR32309:SF13">
    <property type="entry name" value="FERRIC ENTEROBACTIN TRANSPORT PROTEIN FEPE"/>
    <property type="match status" value="1"/>
</dbReference>
<dbReference type="AlphaFoldDB" id="A0A3G9J2B6"/>
<evidence type="ECO:0000259" key="18">
    <source>
        <dbReference type="Pfam" id="PF02706"/>
    </source>
</evidence>
<gene>
    <name evidence="20" type="ORF">Back2_14260</name>
</gene>
<evidence type="ECO:0000256" key="12">
    <source>
        <dbReference type="ARBA" id="ARBA00022840"/>
    </source>
</evidence>
<evidence type="ECO:0000256" key="11">
    <source>
        <dbReference type="ARBA" id="ARBA00022777"/>
    </source>
</evidence>
<dbReference type="GO" id="GO:0005524">
    <property type="term" value="F:ATP binding"/>
    <property type="evidence" value="ECO:0007669"/>
    <property type="project" value="UniProtKB-KW"/>
</dbReference>
<evidence type="ECO:0000256" key="17">
    <source>
        <dbReference type="SAM" id="Phobius"/>
    </source>
</evidence>
<feature type="domain" description="AAA" evidence="19">
    <location>
        <begin position="266"/>
        <end position="385"/>
    </location>
</feature>
<dbReference type="Pfam" id="PF02706">
    <property type="entry name" value="Wzz"/>
    <property type="match status" value="1"/>
</dbReference>
<evidence type="ECO:0000256" key="9">
    <source>
        <dbReference type="ARBA" id="ARBA00022692"/>
    </source>
</evidence>
<keyword evidence="8" id="KW-0808">Transferase</keyword>
<dbReference type="InterPro" id="IPR005702">
    <property type="entry name" value="Wzc-like_C"/>
</dbReference>
<dbReference type="EMBL" id="AP019307">
    <property type="protein sequence ID" value="BBH17139.1"/>
    <property type="molecule type" value="Genomic_DNA"/>
</dbReference>
<evidence type="ECO:0000259" key="19">
    <source>
        <dbReference type="Pfam" id="PF13614"/>
    </source>
</evidence>
<comment type="similarity">
    <text evidence="4">Belongs to the etk/wzc family.</text>
</comment>
<comment type="subcellular location">
    <subcellularLocation>
        <location evidence="1">Cell inner membrane</location>
        <topology evidence="1">Multi-pass membrane protein</topology>
    </subcellularLocation>
</comment>
<keyword evidence="6" id="KW-1003">Cell membrane</keyword>
<evidence type="ECO:0000256" key="5">
    <source>
        <dbReference type="ARBA" id="ARBA00011903"/>
    </source>
</evidence>
<keyword evidence="7" id="KW-0997">Cell inner membrane</keyword>
<evidence type="ECO:0000256" key="16">
    <source>
        <dbReference type="ARBA" id="ARBA00051245"/>
    </source>
</evidence>
<evidence type="ECO:0000256" key="4">
    <source>
        <dbReference type="ARBA" id="ARBA00008883"/>
    </source>
</evidence>
<evidence type="ECO:0000256" key="8">
    <source>
        <dbReference type="ARBA" id="ARBA00022679"/>
    </source>
</evidence>
<keyword evidence="15" id="KW-0829">Tyrosine-protein kinase</keyword>
<dbReference type="SUPFAM" id="SSF52540">
    <property type="entry name" value="P-loop containing nucleoside triphosphate hydrolases"/>
    <property type="match status" value="1"/>
</dbReference>
<reference evidence="20 21" key="1">
    <citation type="submission" date="2018-11" db="EMBL/GenBank/DDBJ databases">
        <title>Complete genome sequence of Nocardioides baekrokdamisoli strain KCTC 39748.</title>
        <authorList>
            <person name="Kang S.W."/>
            <person name="Lee K.C."/>
            <person name="Kim K.K."/>
            <person name="Kim J.S."/>
            <person name="Kim D.S."/>
            <person name="Ko S.H."/>
            <person name="Yang S.H."/>
            <person name="Shin Y.K."/>
            <person name="Lee J.S."/>
        </authorList>
    </citation>
    <scope>NUCLEOTIDE SEQUENCE [LARGE SCALE GENOMIC DNA]</scope>
    <source>
        <strain evidence="20 21">KCTC 39748</strain>
    </source>
</reference>
<comment type="similarity">
    <text evidence="3">Belongs to the CpsD/CapB family.</text>
</comment>
<keyword evidence="14 17" id="KW-0472">Membrane</keyword>
<dbReference type="EC" id="2.7.10.2" evidence="5"/>
<dbReference type="NCBIfam" id="TIGR01007">
    <property type="entry name" value="eps_fam"/>
    <property type="match status" value="1"/>
</dbReference>
<keyword evidence="10" id="KW-0547">Nucleotide-binding</keyword>
<evidence type="ECO:0000256" key="7">
    <source>
        <dbReference type="ARBA" id="ARBA00022519"/>
    </source>
</evidence>
<sequence length="446" mass="46870">MELDDLIGIARARWRIIVAVFLSALALASAYVFLTPAQYKSTATVFLSINLDQNNLSSGSYALSQNVASYASLVTTDLVAKQVAADLPDLNLSPQALVGKLSSQVQQGTTFVDVSAQDHDPVKAQRIAQAAADEFRKEVQSLQTGLHAAATDAASLPIKPTSPKTTLDLLVAAIIGLLLGIAGAAIRDRLDKTIRTDKQVESATGAAVLAKVIHDSQASTKPLLTDIGEFASRAEAFRLLRTNLQFVDLDHPPRVFVVTSSVPAEGKTQTATNLAISMAKAGHRTLLVDGDLRRPTAAGLLGLDSSVGLTTVLTGQIDLSKAIQVHPESGLHLLAAGKRPPNPTEVLQTQATRDLIGALREAYDAVIIDAPPLLPVADPAVLASAADGAILVTRHGATTAAQLEVAAARLHSVGARIFGSVVNMVPRPDPGAYAYYMEYAPVANKQ</sequence>
<keyword evidence="12" id="KW-0067">ATP-binding</keyword>
<dbReference type="GO" id="GO:0004715">
    <property type="term" value="F:non-membrane spanning protein tyrosine kinase activity"/>
    <property type="evidence" value="ECO:0007669"/>
    <property type="project" value="UniProtKB-EC"/>
</dbReference>
<accession>A0A3G9J2B6</accession>
<name>A0A3G9J2B6_9ACTN</name>
<feature type="transmembrane region" description="Helical" evidence="17">
    <location>
        <begin position="169"/>
        <end position="186"/>
    </location>
</feature>
<proteinExistence type="inferred from homology"/>
<dbReference type="PANTHER" id="PTHR32309">
    <property type="entry name" value="TYROSINE-PROTEIN KINASE"/>
    <property type="match status" value="1"/>
</dbReference>